<evidence type="ECO:0000256" key="1">
    <source>
        <dbReference type="SAM" id="MobiDB-lite"/>
    </source>
</evidence>
<proteinExistence type="predicted"/>
<dbReference type="Proteomes" id="UP000275267">
    <property type="component" value="Unassembled WGS sequence"/>
</dbReference>
<evidence type="ECO:0000313" key="2">
    <source>
        <dbReference type="EMBL" id="RLN35718.1"/>
    </source>
</evidence>
<comment type="caution">
    <text evidence="2">The sequence shown here is derived from an EMBL/GenBank/DDBJ whole genome shotgun (WGS) entry which is preliminary data.</text>
</comment>
<feature type="compositionally biased region" description="Basic and acidic residues" evidence="1">
    <location>
        <begin position="33"/>
        <end position="49"/>
    </location>
</feature>
<dbReference type="EMBL" id="PQIB02000002">
    <property type="protein sequence ID" value="RLN35718.1"/>
    <property type="molecule type" value="Genomic_DNA"/>
</dbReference>
<name>A0A3L6TE14_PANMI</name>
<accession>A0A3L6TE14</accession>
<feature type="region of interest" description="Disordered" evidence="1">
    <location>
        <begin position="33"/>
        <end position="65"/>
    </location>
</feature>
<reference evidence="3" key="1">
    <citation type="journal article" date="2019" name="Nat. Commun.">
        <title>The genome of broomcorn millet.</title>
        <authorList>
            <person name="Zou C."/>
            <person name="Miki D."/>
            <person name="Li D."/>
            <person name="Tang Q."/>
            <person name="Xiao L."/>
            <person name="Rajput S."/>
            <person name="Deng P."/>
            <person name="Jia W."/>
            <person name="Huang R."/>
            <person name="Zhang M."/>
            <person name="Sun Y."/>
            <person name="Hu J."/>
            <person name="Fu X."/>
            <person name="Schnable P.S."/>
            <person name="Li F."/>
            <person name="Zhang H."/>
            <person name="Feng B."/>
            <person name="Zhu X."/>
            <person name="Liu R."/>
            <person name="Schnable J.C."/>
            <person name="Zhu J.-K."/>
            <person name="Zhang H."/>
        </authorList>
    </citation>
    <scope>NUCLEOTIDE SEQUENCE [LARGE SCALE GENOMIC DNA]</scope>
</reference>
<evidence type="ECO:0000313" key="3">
    <source>
        <dbReference type="Proteomes" id="UP000275267"/>
    </source>
</evidence>
<sequence>MMKNHQECRTCPHDHDNGCCCSCVVGCRGWRDRPGATVRARPDRSDAAEGRPPWPRAETAARHQD</sequence>
<keyword evidence="3" id="KW-1185">Reference proteome</keyword>
<dbReference type="AlphaFoldDB" id="A0A3L6TE14"/>
<gene>
    <name evidence="2" type="ORF">C2845_PM03G31510</name>
</gene>
<protein>
    <submittedName>
        <fullName evidence="2">Uncharacterized protein</fullName>
    </submittedName>
</protein>
<organism evidence="2 3">
    <name type="scientific">Panicum miliaceum</name>
    <name type="common">Proso millet</name>
    <name type="synonym">Broomcorn millet</name>
    <dbReference type="NCBI Taxonomy" id="4540"/>
    <lineage>
        <taxon>Eukaryota</taxon>
        <taxon>Viridiplantae</taxon>
        <taxon>Streptophyta</taxon>
        <taxon>Embryophyta</taxon>
        <taxon>Tracheophyta</taxon>
        <taxon>Spermatophyta</taxon>
        <taxon>Magnoliopsida</taxon>
        <taxon>Liliopsida</taxon>
        <taxon>Poales</taxon>
        <taxon>Poaceae</taxon>
        <taxon>PACMAD clade</taxon>
        <taxon>Panicoideae</taxon>
        <taxon>Panicodae</taxon>
        <taxon>Paniceae</taxon>
        <taxon>Panicinae</taxon>
        <taxon>Panicum</taxon>
        <taxon>Panicum sect. Panicum</taxon>
    </lineage>
</organism>